<dbReference type="EMBL" id="JBHRWW010000005">
    <property type="protein sequence ID" value="MFC3688565.1"/>
    <property type="molecule type" value="Genomic_DNA"/>
</dbReference>
<organism evidence="3 4">
    <name type="scientific">Aquipuribacter hungaricus</name>
    <dbReference type="NCBI Taxonomy" id="545624"/>
    <lineage>
        <taxon>Bacteria</taxon>
        <taxon>Bacillati</taxon>
        <taxon>Actinomycetota</taxon>
        <taxon>Actinomycetes</taxon>
        <taxon>Micrococcales</taxon>
        <taxon>Intrasporangiaceae</taxon>
        <taxon>Aquipuribacter</taxon>
    </lineage>
</organism>
<dbReference type="InterPro" id="IPR051416">
    <property type="entry name" value="phD-YefM_TA_antitoxins"/>
</dbReference>
<evidence type="ECO:0000256" key="2">
    <source>
        <dbReference type="RuleBase" id="RU362080"/>
    </source>
</evidence>
<comment type="similarity">
    <text evidence="1 2">Belongs to the phD/YefM antitoxin family.</text>
</comment>
<comment type="function">
    <text evidence="2">Antitoxin component of a type II toxin-antitoxin (TA) system.</text>
</comment>
<reference evidence="4" key="1">
    <citation type="journal article" date="2019" name="Int. J. Syst. Evol. Microbiol.">
        <title>The Global Catalogue of Microorganisms (GCM) 10K type strain sequencing project: providing services to taxonomists for standard genome sequencing and annotation.</title>
        <authorList>
            <consortium name="The Broad Institute Genomics Platform"/>
            <consortium name="The Broad Institute Genome Sequencing Center for Infectious Disease"/>
            <person name="Wu L."/>
            <person name="Ma J."/>
        </authorList>
    </citation>
    <scope>NUCLEOTIDE SEQUENCE [LARGE SCALE GENOMIC DNA]</scope>
    <source>
        <strain evidence="4">NCAIM B.02333</strain>
    </source>
</reference>
<comment type="caution">
    <text evidence="3">The sequence shown here is derived from an EMBL/GenBank/DDBJ whole genome shotgun (WGS) entry which is preliminary data.</text>
</comment>
<accession>A0ABV7WFF3</accession>
<evidence type="ECO:0000313" key="3">
    <source>
        <dbReference type="EMBL" id="MFC3688565.1"/>
    </source>
</evidence>
<proteinExistence type="inferred from homology"/>
<dbReference type="InterPro" id="IPR036165">
    <property type="entry name" value="YefM-like_sf"/>
</dbReference>
<dbReference type="RefSeq" id="WP_340288948.1">
    <property type="nucleotide sequence ID" value="NZ_JBBEOI010000004.1"/>
</dbReference>
<dbReference type="Proteomes" id="UP001595685">
    <property type="component" value="Unassembled WGS sequence"/>
</dbReference>
<evidence type="ECO:0000256" key="1">
    <source>
        <dbReference type="ARBA" id="ARBA00009981"/>
    </source>
</evidence>
<gene>
    <name evidence="3" type="ORF">ACFOLH_09460</name>
</gene>
<name>A0ABV7WFF3_9MICO</name>
<dbReference type="Pfam" id="PF02604">
    <property type="entry name" value="PhdYeFM_antitox"/>
    <property type="match status" value="1"/>
</dbReference>
<protein>
    <recommendedName>
        <fullName evidence="2">Antitoxin</fullName>
    </recommendedName>
</protein>
<dbReference type="PANTHER" id="PTHR35377">
    <property type="entry name" value="ANTITOXIN VAPB49-RELATED-RELATED"/>
    <property type="match status" value="1"/>
</dbReference>
<dbReference type="Gene3D" id="3.40.1620.10">
    <property type="entry name" value="YefM-like domain"/>
    <property type="match status" value="1"/>
</dbReference>
<dbReference type="SUPFAM" id="SSF143120">
    <property type="entry name" value="YefM-like"/>
    <property type="match status" value="1"/>
</dbReference>
<dbReference type="NCBIfam" id="TIGR01552">
    <property type="entry name" value="phd_fam"/>
    <property type="match status" value="1"/>
</dbReference>
<dbReference type="InterPro" id="IPR006442">
    <property type="entry name" value="Antitoxin_Phd/YefM"/>
</dbReference>
<evidence type="ECO:0000313" key="4">
    <source>
        <dbReference type="Proteomes" id="UP001595685"/>
    </source>
</evidence>
<sequence length="79" mass="8309">MTEVGVHEAKTRLSELLREVEAGGEVVVTRGGRAVARLVPVTGAPVHAERFGALRGEIDDPGDWVGDDDMADLFGIPAA</sequence>
<keyword evidence="4" id="KW-1185">Reference proteome</keyword>